<dbReference type="Pfam" id="PF23232">
    <property type="entry name" value="AAA_lid_13"/>
    <property type="match status" value="1"/>
</dbReference>
<dbReference type="PANTHER" id="PTHR46411:SF2">
    <property type="entry name" value="AAA+ ATPASE DOMAIN-CONTAINING PROTEIN"/>
    <property type="match status" value="1"/>
</dbReference>
<dbReference type="EMBL" id="JAPCWZ010000010">
    <property type="protein sequence ID" value="KAK8849142.1"/>
    <property type="molecule type" value="Genomic_DNA"/>
</dbReference>
<evidence type="ECO:0000256" key="1">
    <source>
        <dbReference type="SAM" id="MobiDB-lite"/>
    </source>
</evidence>
<feature type="compositionally biased region" description="Low complexity" evidence="1">
    <location>
        <begin position="224"/>
        <end position="241"/>
    </location>
</feature>
<proteinExistence type="predicted"/>
<dbReference type="SMART" id="SM00382">
    <property type="entry name" value="AAA"/>
    <property type="match status" value="1"/>
</dbReference>
<dbReference type="InterPro" id="IPR027417">
    <property type="entry name" value="P-loop_NTPase"/>
</dbReference>
<dbReference type="InterPro" id="IPR056599">
    <property type="entry name" value="AAA_lid_fung"/>
</dbReference>
<protein>
    <submittedName>
        <fullName evidence="3">26S proteasome regulatory subunit-like protein</fullName>
    </submittedName>
</protein>
<evidence type="ECO:0000313" key="3">
    <source>
        <dbReference type="EMBL" id="KAK8849142.1"/>
    </source>
</evidence>
<feature type="domain" description="AAA+ ATPase" evidence="2">
    <location>
        <begin position="820"/>
        <end position="947"/>
    </location>
</feature>
<dbReference type="InterPro" id="IPR054289">
    <property type="entry name" value="DUF7025"/>
</dbReference>
<feature type="compositionally biased region" description="Basic and acidic residues" evidence="1">
    <location>
        <begin position="277"/>
        <end position="288"/>
    </location>
</feature>
<sequence>MRPGAPHLVMRPEPERRLYEPDYESDTDYSSSGRSSPSDNAPRRPKRNKAGSLFIDATIAQDDTKGKAARGIQMLADLGSKMEEKDIKSKSDENPRPSSGRAMSSTHKVPYRRGIPPPPRPGMPPPGRGMPPPGWGMPPPGRGMPPPGRGMFPTRGPGVHPPGRGLPPTPGYGVPPPGRPIGGTWMANKVNTNSPWRHSLTRSRGTAEASSSHSAATNNVSVPGEASGSEEVVQEESSSAQMQLIPPSPGRNSFQNTGTESGDSAVPSETRQQVSKEGGHEPKDVKKGGEELDQALSDRLENESLHPNNARSSTDIKTLPEGTGLAEALAGIADGYLGLDVLDHSHDVSRYIGYLLDTVQSLESRLYYKGARDLELNISTSKELPIKLPIEENKVPCSQVLHRVVCCVSWHSHSCLIYEDEPQYQAEASEEPRGLCGNIPVLDVGYYLQQHPDTLFIITKEYECGQATQAFRDTNLFSERKETMQITSTALNEALKRIAEFEPYSHWSDKRGWLVGEMTAPYLFLFHHYQKLYDLVQQKSSYRPFVDPLLQFLERNYGEEYRSANSLFQRGFVTAYHSTKLYKPFEVIVIRSEDKKTLSAGVLKHLPAPASDEKKRRWELEGWSWHYNGREARRNAWIEDTDGFEVEEVPISTLRVYPLKYARPEDVEKLRETGRRYWNMRHQSLLCYTGWDENHDRYYTNDRFVVDVATFCVMYREDNARTVDKRLFTYDKWPQKIDSTEEMPPDCKLLLPNVIQGFHLGSKKWKELHINDFLPQVDWNKNAFTQLVLDEKTKEMIRALVDVQKSRDSNMDDIIKGKGNGLILLLHGSPGTGKTLTAESVAEIAEKPLYRVTCGDIGTNAQEVEKYLQTVMYLGKKWDCVLLLDEADVFLEERTMADLARNSLVSVFLRILEYHEGILILTSNRVGTFDEAFKSRIQVAIHYDNLTKKSRKAIWQNFFDMLEGSGENANMPELEGRLDELAGEEMNGRQIRNALLTARQLAQHRSERLDWEHLNQVMKTSAAFNKYLKTVKGHTDDKWAREEGIR</sequence>
<feature type="compositionally biased region" description="Basic and acidic residues" evidence="1">
    <location>
        <begin position="80"/>
        <end position="95"/>
    </location>
</feature>
<dbReference type="InterPro" id="IPR003593">
    <property type="entry name" value="AAA+_ATPase"/>
</dbReference>
<reference evidence="3 4" key="1">
    <citation type="journal article" date="2024" name="IMA Fungus">
        <title>Apiospora arundinis, a panoply of carbohydrate-active enzymes and secondary metabolites.</title>
        <authorList>
            <person name="Sorensen T."/>
            <person name="Petersen C."/>
            <person name="Muurmann A.T."/>
            <person name="Christiansen J.V."/>
            <person name="Brundto M.L."/>
            <person name="Overgaard C.K."/>
            <person name="Boysen A.T."/>
            <person name="Wollenberg R.D."/>
            <person name="Larsen T.O."/>
            <person name="Sorensen J.L."/>
            <person name="Nielsen K.L."/>
            <person name="Sondergaard T.E."/>
        </authorList>
    </citation>
    <scope>NUCLEOTIDE SEQUENCE [LARGE SCALE GENOMIC DNA]</scope>
    <source>
        <strain evidence="3 4">AAU 773</strain>
    </source>
</reference>
<feature type="compositionally biased region" description="Low complexity" evidence="1">
    <location>
        <begin position="28"/>
        <end position="39"/>
    </location>
</feature>
<feature type="compositionally biased region" description="Low complexity" evidence="1">
    <location>
        <begin position="149"/>
        <end position="158"/>
    </location>
</feature>
<dbReference type="Proteomes" id="UP001390339">
    <property type="component" value="Unassembled WGS sequence"/>
</dbReference>
<gene>
    <name evidence="3" type="ORF">PGQ11_015622</name>
</gene>
<dbReference type="Pfam" id="PF00004">
    <property type="entry name" value="AAA"/>
    <property type="match status" value="1"/>
</dbReference>
<evidence type="ECO:0000259" key="2">
    <source>
        <dbReference type="SMART" id="SM00382"/>
    </source>
</evidence>
<feature type="compositionally biased region" description="Pro residues" evidence="1">
    <location>
        <begin position="164"/>
        <end position="179"/>
    </location>
</feature>
<keyword evidence="4" id="KW-1185">Reference proteome</keyword>
<evidence type="ECO:0000313" key="4">
    <source>
        <dbReference type="Proteomes" id="UP001390339"/>
    </source>
</evidence>
<feature type="compositionally biased region" description="Pro residues" evidence="1">
    <location>
        <begin position="115"/>
        <end position="148"/>
    </location>
</feature>
<comment type="caution">
    <text evidence="3">The sequence shown here is derived from an EMBL/GenBank/DDBJ whole genome shotgun (WGS) entry which is preliminary data.</text>
</comment>
<feature type="region of interest" description="Disordered" evidence="1">
    <location>
        <begin position="1"/>
        <end position="288"/>
    </location>
</feature>
<dbReference type="PANTHER" id="PTHR46411">
    <property type="entry name" value="FAMILY ATPASE, PUTATIVE-RELATED"/>
    <property type="match status" value="1"/>
</dbReference>
<dbReference type="InterPro" id="IPR003959">
    <property type="entry name" value="ATPase_AAA_core"/>
</dbReference>
<name>A0ABR2HLX4_9PEZI</name>
<feature type="compositionally biased region" description="Polar residues" evidence="1">
    <location>
        <begin position="250"/>
        <end position="275"/>
    </location>
</feature>
<dbReference type="SUPFAM" id="SSF52540">
    <property type="entry name" value="P-loop containing nucleoside triphosphate hydrolases"/>
    <property type="match status" value="1"/>
</dbReference>
<feature type="compositionally biased region" description="Basic and acidic residues" evidence="1">
    <location>
        <begin position="10"/>
        <end position="20"/>
    </location>
</feature>
<dbReference type="Pfam" id="PF22942">
    <property type="entry name" value="DUF7025"/>
    <property type="match status" value="1"/>
</dbReference>
<organism evidence="3 4">
    <name type="scientific">Apiospora arundinis</name>
    <dbReference type="NCBI Taxonomy" id="335852"/>
    <lineage>
        <taxon>Eukaryota</taxon>
        <taxon>Fungi</taxon>
        <taxon>Dikarya</taxon>
        <taxon>Ascomycota</taxon>
        <taxon>Pezizomycotina</taxon>
        <taxon>Sordariomycetes</taxon>
        <taxon>Xylariomycetidae</taxon>
        <taxon>Amphisphaeriales</taxon>
        <taxon>Apiosporaceae</taxon>
        <taxon>Apiospora</taxon>
    </lineage>
</organism>
<accession>A0ABR2HLX4</accession>
<dbReference type="Gene3D" id="3.40.50.300">
    <property type="entry name" value="P-loop containing nucleotide triphosphate hydrolases"/>
    <property type="match status" value="1"/>
</dbReference>
<feature type="compositionally biased region" description="Low complexity" evidence="1">
    <location>
        <begin position="207"/>
        <end position="216"/>
    </location>
</feature>